<evidence type="ECO:0000313" key="3">
    <source>
        <dbReference type="Proteomes" id="UP000228947"/>
    </source>
</evidence>
<dbReference type="EMBL" id="PGTL01000024">
    <property type="protein sequence ID" value="PJF42274.1"/>
    <property type="molecule type" value="Genomic_DNA"/>
</dbReference>
<evidence type="ECO:0000313" key="4">
    <source>
        <dbReference type="Proteomes" id="UP000229681"/>
    </source>
</evidence>
<name>A0A2M8PFQ5_9CHLR</name>
<dbReference type="Proteomes" id="UP000229681">
    <property type="component" value="Unassembled WGS sequence"/>
</dbReference>
<comment type="caution">
    <text evidence="1">The sequence shown here is derived from an EMBL/GenBank/DDBJ whole genome shotgun (WGS) entry which is preliminary data.</text>
</comment>
<accession>A0A2M8PFQ5</accession>
<evidence type="ECO:0000313" key="1">
    <source>
        <dbReference type="EMBL" id="PJF36341.1"/>
    </source>
</evidence>
<dbReference type="AlphaFoldDB" id="A0A2M8PFQ5"/>
<protein>
    <submittedName>
        <fullName evidence="1">Uncharacterized protein</fullName>
    </submittedName>
</protein>
<organism evidence="1 4">
    <name type="scientific">Candidatus Thermofonsia Clade 1 bacterium</name>
    <dbReference type="NCBI Taxonomy" id="2364210"/>
    <lineage>
        <taxon>Bacteria</taxon>
        <taxon>Bacillati</taxon>
        <taxon>Chloroflexota</taxon>
        <taxon>Candidatus Thermofontia</taxon>
        <taxon>Candidatus Thermofonsia Clade 1</taxon>
    </lineage>
</organism>
<sequence length="282" mass="30244">MHLKKSLRGLIWLVVIVSIAASGIAMLAPKAQRVDPLPPAILSFTSDARTITVEALESGAAQIALSWQTVGLTDDYSLRLFALVLGDWTPLTDQNLPPIGSARLVVQPSQDFNPPTYRLALFDRQGRAISQHIVTLPFDTTMPLPTPQIVSFEAAVGGVDFVELGQNRARIPVSWRVRGRAPTANLVFEQLLPDGRAISVELPRLSRWVPSAGEGVVAPILPSNEALNIQLRLRVVDLANDTVYAEQVINLPIIRGGAPIPTVAVPVAPPAPVVLASPTPAN</sequence>
<dbReference type="Proteomes" id="UP000228947">
    <property type="component" value="Unassembled WGS sequence"/>
</dbReference>
<dbReference type="EMBL" id="PGTM01000061">
    <property type="protein sequence ID" value="PJF36341.1"/>
    <property type="molecule type" value="Genomic_DNA"/>
</dbReference>
<evidence type="ECO:0000313" key="2">
    <source>
        <dbReference type="EMBL" id="PJF42274.1"/>
    </source>
</evidence>
<gene>
    <name evidence="1" type="ORF">CUN49_05905</name>
    <name evidence="2" type="ORF">CUN50_04775</name>
</gene>
<reference evidence="3 4" key="1">
    <citation type="submission" date="2017-11" db="EMBL/GenBank/DDBJ databases">
        <title>Evolution of Phototrophy in the Chloroflexi Phylum Driven by Horizontal Gene Transfer.</title>
        <authorList>
            <person name="Ward L.M."/>
            <person name="Hemp J."/>
            <person name="Shih P.M."/>
            <person name="Mcglynn S.E."/>
            <person name="Fischer W."/>
        </authorList>
    </citation>
    <scope>NUCLEOTIDE SEQUENCE [LARGE SCALE GENOMIC DNA]</scope>
    <source>
        <strain evidence="2">CP1_1M</strain>
        <strain evidence="1">JP3_13</strain>
    </source>
</reference>
<proteinExistence type="predicted"/>